<dbReference type="GO" id="GO:0016706">
    <property type="term" value="F:2-oxoglutarate-dependent dioxygenase activity"/>
    <property type="evidence" value="ECO:0007669"/>
    <property type="project" value="UniProtKB-UniRule"/>
</dbReference>
<dbReference type="SMART" id="SM00702">
    <property type="entry name" value="P4Hc"/>
    <property type="match status" value="1"/>
</dbReference>
<evidence type="ECO:0000313" key="9">
    <source>
        <dbReference type="EMBL" id="MBB6094584.1"/>
    </source>
</evidence>
<dbReference type="Pfam" id="PF13640">
    <property type="entry name" value="2OG-FeII_Oxy_3"/>
    <property type="match status" value="1"/>
</dbReference>
<reference evidence="9 10" key="1">
    <citation type="submission" date="2020-08" db="EMBL/GenBank/DDBJ databases">
        <title>Genomic Encyclopedia of Type Strains, Phase IV (KMG-IV): sequencing the most valuable type-strain genomes for metagenomic binning, comparative biology and taxonomic classification.</title>
        <authorList>
            <person name="Goeker M."/>
        </authorList>
    </citation>
    <scope>NUCLEOTIDE SEQUENCE [LARGE SCALE GENOMIC DNA]</scope>
    <source>
        <strain evidence="9 10">DSM 26723</strain>
    </source>
</reference>
<organism evidence="9 10">
    <name type="scientific">Povalibacter uvarum</name>
    <dbReference type="NCBI Taxonomy" id="732238"/>
    <lineage>
        <taxon>Bacteria</taxon>
        <taxon>Pseudomonadati</taxon>
        <taxon>Pseudomonadota</taxon>
        <taxon>Gammaproteobacteria</taxon>
        <taxon>Steroidobacterales</taxon>
        <taxon>Steroidobacteraceae</taxon>
        <taxon>Povalibacter</taxon>
    </lineage>
</organism>
<comment type="caution">
    <text evidence="9">The sequence shown here is derived from an EMBL/GenBank/DDBJ whole genome shotgun (WGS) entry which is preliminary data.</text>
</comment>
<comment type="cofactor">
    <cofactor evidence="7">
        <name>Fe(2+)</name>
        <dbReference type="ChEBI" id="CHEBI:29033"/>
    </cofactor>
    <text evidence="7">Binds 1 Fe(2+) ion per subunit.</text>
</comment>
<evidence type="ECO:0000256" key="2">
    <source>
        <dbReference type="ARBA" id="ARBA00022723"/>
    </source>
</evidence>
<keyword evidence="4 7" id="KW-0223">Dioxygenase</keyword>
<evidence type="ECO:0000256" key="5">
    <source>
        <dbReference type="ARBA" id="ARBA00023002"/>
    </source>
</evidence>
<keyword evidence="5 7" id="KW-0560">Oxidoreductase</keyword>
<dbReference type="EMBL" id="JACHHZ010000004">
    <property type="protein sequence ID" value="MBB6094584.1"/>
    <property type="molecule type" value="Genomic_DNA"/>
</dbReference>
<evidence type="ECO:0000256" key="3">
    <source>
        <dbReference type="ARBA" id="ARBA00022896"/>
    </source>
</evidence>
<protein>
    <submittedName>
        <fullName evidence="9">PKHD-type hydroxylase</fullName>
        <ecNumber evidence="9">1.14.11.-</ecNumber>
    </submittedName>
</protein>
<keyword evidence="10" id="KW-1185">Reference proteome</keyword>
<evidence type="ECO:0000256" key="1">
    <source>
        <dbReference type="ARBA" id="ARBA00001961"/>
    </source>
</evidence>
<dbReference type="Proteomes" id="UP000588068">
    <property type="component" value="Unassembled WGS sequence"/>
</dbReference>
<feature type="binding site" evidence="7">
    <location>
        <position position="96"/>
    </location>
    <ligand>
        <name>Fe cation</name>
        <dbReference type="ChEBI" id="CHEBI:24875"/>
    </ligand>
</feature>
<feature type="binding site" evidence="7">
    <location>
        <position position="165"/>
    </location>
    <ligand>
        <name>2-oxoglutarate</name>
        <dbReference type="ChEBI" id="CHEBI:16810"/>
    </ligand>
</feature>
<dbReference type="SUPFAM" id="SSF51197">
    <property type="entry name" value="Clavaminate synthase-like"/>
    <property type="match status" value="1"/>
</dbReference>
<dbReference type="GO" id="GO:0006879">
    <property type="term" value="P:intracellular iron ion homeostasis"/>
    <property type="evidence" value="ECO:0007669"/>
    <property type="project" value="TreeGrafter"/>
</dbReference>
<dbReference type="EC" id="1.14.11.-" evidence="9"/>
<sequence>MFLKIKQLLTAAEVARLDEISRDLKFVDGRATNPANQTKLNQQADPADPKYAESVQIVNAAFARSREFMDFAMPKRVAPPLLSRYEPGMKYGAHADAALIPLGNARLRSDLSCTVFISDPSSYEGGELAINIGNQRIPFKGAPGEAIVYPSTTLHEVIPVRSGQRLVSITFIESLIVDQHQRMQVYELNDIAAMEGTTMRWENRVRLDVVRQNLMRMWSTT</sequence>
<evidence type="ECO:0000259" key="8">
    <source>
        <dbReference type="PROSITE" id="PS51471"/>
    </source>
</evidence>
<dbReference type="NCBIfam" id="NF003974">
    <property type="entry name" value="PRK05467.1-3"/>
    <property type="match status" value="1"/>
</dbReference>
<dbReference type="InterPro" id="IPR044862">
    <property type="entry name" value="Pro_4_hyd_alph_FE2OG_OXY"/>
</dbReference>
<evidence type="ECO:0000313" key="10">
    <source>
        <dbReference type="Proteomes" id="UP000588068"/>
    </source>
</evidence>
<dbReference type="PANTHER" id="PTHR41536">
    <property type="entry name" value="PKHD-TYPE HYDROXYLASE YBIX"/>
    <property type="match status" value="1"/>
</dbReference>
<keyword evidence="2 7" id="KW-0479">Metal-binding</keyword>
<evidence type="ECO:0000256" key="4">
    <source>
        <dbReference type="ARBA" id="ARBA00022964"/>
    </source>
</evidence>
<dbReference type="PANTHER" id="PTHR41536:SF1">
    <property type="entry name" value="PKHD-TYPE HYDROXYLASE YBIX"/>
    <property type="match status" value="1"/>
</dbReference>
<evidence type="ECO:0000256" key="6">
    <source>
        <dbReference type="ARBA" id="ARBA00023004"/>
    </source>
</evidence>
<keyword evidence="6 7" id="KW-0408">Iron</keyword>
<feature type="binding site" evidence="7">
    <location>
        <position position="94"/>
    </location>
    <ligand>
        <name>Fe cation</name>
        <dbReference type="ChEBI" id="CHEBI:24875"/>
    </ligand>
</feature>
<dbReference type="Gene3D" id="2.60.120.620">
    <property type="entry name" value="q2cbj1_9rhob like domain"/>
    <property type="match status" value="1"/>
</dbReference>
<comment type="cofactor">
    <cofactor evidence="1 7">
        <name>L-ascorbate</name>
        <dbReference type="ChEBI" id="CHEBI:38290"/>
    </cofactor>
</comment>
<dbReference type="RefSeq" id="WP_184333996.1">
    <property type="nucleotide sequence ID" value="NZ_JACHHZ010000004.1"/>
</dbReference>
<accession>A0A841HPL9</accession>
<dbReference type="GO" id="GO:0006974">
    <property type="term" value="P:DNA damage response"/>
    <property type="evidence" value="ECO:0007669"/>
    <property type="project" value="TreeGrafter"/>
</dbReference>
<name>A0A841HPL9_9GAMM</name>
<dbReference type="GO" id="GO:0031418">
    <property type="term" value="F:L-ascorbic acid binding"/>
    <property type="evidence" value="ECO:0007669"/>
    <property type="project" value="UniProtKB-KW"/>
</dbReference>
<feature type="domain" description="Fe2OG dioxygenase" evidence="8">
    <location>
        <begin position="76"/>
        <end position="174"/>
    </location>
</feature>
<dbReference type="GO" id="GO:0005506">
    <property type="term" value="F:iron ion binding"/>
    <property type="evidence" value="ECO:0007669"/>
    <property type="project" value="UniProtKB-UniRule"/>
</dbReference>
<dbReference type="AlphaFoldDB" id="A0A841HPL9"/>
<dbReference type="HAMAP" id="MF_00657">
    <property type="entry name" value="Hydroxyl_YbiX"/>
    <property type="match status" value="1"/>
</dbReference>
<dbReference type="InterPro" id="IPR005123">
    <property type="entry name" value="Oxoglu/Fe-dep_dioxygenase_dom"/>
</dbReference>
<feature type="binding site" evidence="7">
    <location>
        <position position="155"/>
    </location>
    <ligand>
        <name>Fe cation</name>
        <dbReference type="ChEBI" id="CHEBI:24875"/>
    </ligand>
</feature>
<keyword evidence="3 7" id="KW-0847">Vitamin C</keyword>
<dbReference type="PROSITE" id="PS51471">
    <property type="entry name" value="FE2OG_OXY"/>
    <property type="match status" value="1"/>
</dbReference>
<evidence type="ECO:0000256" key="7">
    <source>
        <dbReference type="HAMAP-Rule" id="MF_00657"/>
    </source>
</evidence>
<dbReference type="InterPro" id="IPR006620">
    <property type="entry name" value="Pro_4_hyd_alph"/>
</dbReference>
<dbReference type="InterPro" id="IPR023550">
    <property type="entry name" value="PKHD_hydroxylase"/>
</dbReference>
<proteinExistence type="inferred from homology"/>
<gene>
    <name evidence="9" type="ORF">HNQ60_003471</name>
</gene>